<keyword evidence="3" id="KW-1133">Transmembrane helix</keyword>
<dbReference type="OrthoDB" id="10055367at2759"/>
<dbReference type="SUPFAM" id="SSF48726">
    <property type="entry name" value="Immunoglobulin"/>
    <property type="match status" value="3"/>
</dbReference>
<keyword evidence="3" id="KW-0472">Membrane</keyword>
<dbReference type="Proteomes" id="UP000009022">
    <property type="component" value="Unassembled WGS sequence"/>
</dbReference>
<evidence type="ECO:0000259" key="4">
    <source>
        <dbReference type="PROSITE" id="PS50835"/>
    </source>
</evidence>
<gene>
    <name evidence="5" type="ORF">TRIADDRAFT_61512</name>
</gene>
<dbReference type="OMA" id="RECHADY"/>
<dbReference type="EMBL" id="DS985263">
    <property type="protein sequence ID" value="EDV20056.1"/>
    <property type="molecule type" value="Genomic_DNA"/>
</dbReference>
<dbReference type="Gene3D" id="2.60.40.10">
    <property type="entry name" value="Immunoglobulins"/>
    <property type="match status" value="3"/>
</dbReference>
<sequence>MAPRFIKELPSSMRVVENYHVKLQCEVSGSPKPTLEWYRNHVKIERYWDRYSFEGDYVLVVNKTQVGDTGIYTCMAKNRLGYIFHDFAVNVVGFSSKSDKKVPPSLTKVSYNHYTFKSGQKVRLICPLYGIPTPTVKWTYYNGSRIVNHKDLDNLNSNVYKTRASLVIRSIKPSDSGIYVCNAKNKVGKSSFNFTVRVEVSDGNRPTFIVKPHNVTATVGNTVNLTCKVRPRKECLVKWLKSIDASKVKQEQIGESIFYLPDRPDLYYKLLPRNNSDHLIIRSVRLQDHGKYLCVVTCSGHDKMLSAFVYLTVSSKLVGTESVHQMSSIDWGASGNGQPTRSQLHQTVTNNSTNTSCKGLSCNLPGHVYSHCILGLIIGIVSIVSVMVLVIVTGTWTLIRHRSNKIERDVEKKWVKDVCKSPNNSPADV</sequence>
<feature type="transmembrane region" description="Helical" evidence="3">
    <location>
        <begin position="373"/>
        <end position="399"/>
    </location>
</feature>
<dbReference type="InterPro" id="IPR003598">
    <property type="entry name" value="Ig_sub2"/>
</dbReference>
<dbReference type="InParanoid" id="B3SB71"/>
<dbReference type="PANTHER" id="PTHR19890:SF10">
    <property type="entry name" value="FIBROBLAST GROWTH FACTOR RECEPTOR-LIKE 1"/>
    <property type="match status" value="1"/>
</dbReference>
<dbReference type="PhylomeDB" id="B3SB71"/>
<name>B3SB71_TRIAD</name>
<feature type="domain" description="Ig-like" evidence="4">
    <location>
        <begin position="104"/>
        <end position="201"/>
    </location>
</feature>
<dbReference type="InterPro" id="IPR013098">
    <property type="entry name" value="Ig_I-set"/>
</dbReference>
<dbReference type="PANTHER" id="PTHR19890">
    <property type="entry name" value="FIBROBLAST GROWTH FACTOR RECEPTOR"/>
    <property type="match status" value="1"/>
</dbReference>
<dbReference type="FunFam" id="2.60.40.10:FF:000032">
    <property type="entry name" value="palladin isoform X1"/>
    <property type="match status" value="2"/>
</dbReference>
<dbReference type="HOGENOM" id="CLU_639898_0_0_1"/>
<dbReference type="GeneID" id="6758709"/>
<dbReference type="STRING" id="10228.B3SB71"/>
<protein>
    <recommendedName>
        <fullName evidence="4">Ig-like domain-containing protein</fullName>
    </recommendedName>
</protein>
<accession>B3SB71</accession>
<dbReference type="InterPro" id="IPR036179">
    <property type="entry name" value="Ig-like_dom_sf"/>
</dbReference>
<keyword evidence="3" id="KW-0812">Transmembrane</keyword>
<evidence type="ECO:0000256" key="1">
    <source>
        <dbReference type="ARBA" id="ARBA00023157"/>
    </source>
</evidence>
<dbReference type="SMART" id="SM00409">
    <property type="entry name" value="IG"/>
    <property type="match status" value="3"/>
</dbReference>
<dbReference type="KEGG" id="tad:TRIADDRAFT_61512"/>
<reference evidence="5 6" key="1">
    <citation type="journal article" date="2008" name="Nature">
        <title>The Trichoplax genome and the nature of placozoans.</title>
        <authorList>
            <person name="Srivastava M."/>
            <person name="Begovic E."/>
            <person name="Chapman J."/>
            <person name="Putnam N.H."/>
            <person name="Hellsten U."/>
            <person name="Kawashima T."/>
            <person name="Kuo A."/>
            <person name="Mitros T."/>
            <person name="Salamov A."/>
            <person name="Carpenter M.L."/>
            <person name="Signorovitch A.Y."/>
            <person name="Moreno M.A."/>
            <person name="Kamm K."/>
            <person name="Grimwood J."/>
            <person name="Schmutz J."/>
            <person name="Shapiro H."/>
            <person name="Grigoriev I.V."/>
            <person name="Buss L.W."/>
            <person name="Schierwater B."/>
            <person name="Dellaporta S.L."/>
            <person name="Rokhsar D.S."/>
        </authorList>
    </citation>
    <scope>NUCLEOTIDE SEQUENCE [LARGE SCALE GENOMIC DNA]</scope>
    <source>
        <strain evidence="5 6">Grell-BS-1999</strain>
    </source>
</reference>
<dbReference type="AlphaFoldDB" id="B3SB71"/>
<organism evidence="5 6">
    <name type="scientific">Trichoplax adhaerens</name>
    <name type="common">Trichoplax reptans</name>
    <dbReference type="NCBI Taxonomy" id="10228"/>
    <lineage>
        <taxon>Eukaryota</taxon>
        <taxon>Metazoa</taxon>
        <taxon>Placozoa</taxon>
        <taxon>Uniplacotomia</taxon>
        <taxon>Trichoplacea</taxon>
        <taxon>Trichoplacidae</taxon>
        <taxon>Trichoplax</taxon>
    </lineage>
</organism>
<proteinExistence type="predicted"/>
<dbReference type="PROSITE" id="PS50835">
    <property type="entry name" value="IG_LIKE"/>
    <property type="match status" value="3"/>
</dbReference>
<dbReference type="SMART" id="SM00408">
    <property type="entry name" value="IGc2"/>
    <property type="match status" value="3"/>
</dbReference>
<feature type="domain" description="Ig-like" evidence="4">
    <location>
        <begin position="3"/>
        <end position="90"/>
    </location>
</feature>
<dbReference type="InterPro" id="IPR007110">
    <property type="entry name" value="Ig-like_dom"/>
</dbReference>
<evidence type="ECO:0000313" key="6">
    <source>
        <dbReference type="Proteomes" id="UP000009022"/>
    </source>
</evidence>
<dbReference type="Pfam" id="PF07679">
    <property type="entry name" value="I-set"/>
    <property type="match status" value="3"/>
</dbReference>
<keyword evidence="1" id="KW-1015">Disulfide bond</keyword>
<evidence type="ECO:0000256" key="3">
    <source>
        <dbReference type="SAM" id="Phobius"/>
    </source>
</evidence>
<evidence type="ECO:0000313" key="5">
    <source>
        <dbReference type="EMBL" id="EDV20056.1"/>
    </source>
</evidence>
<dbReference type="eggNOG" id="KOG4222">
    <property type="taxonomic scope" value="Eukaryota"/>
</dbReference>
<dbReference type="FunCoup" id="B3SB71">
    <property type="interactions" value="113"/>
</dbReference>
<evidence type="ECO:0000256" key="2">
    <source>
        <dbReference type="ARBA" id="ARBA00023319"/>
    </source>
</evidence>
<feature type="domain" description="Ig-like" evidence="4">
    <location>
        <begin position="206"/>
        <end position="306"/>
    </location>
</feature>
<dbReference type="InterPro" id="IPR052615">
    <property type="entry name" value="FGFRL"/>
</dbReference>
<dbReference type="InterPro" id="IPR013783">
    <property type="entry name" value="Ig-like_fold"/>
</dbReference>
<keyword evidence="2" id="KW-0393">Immunoglobulin domain</keyword>
<dbReference type="InterPro" id="IPR003599">
    <property type="entry name" value="Ig_sub"/>
</dbReference>
<dbReference type="RefSeq" id="XP_002117440.1">
    <property type="nucleotide sequence ID" value="XM_002117404.1"/>
</dbReference>
<keyword evidence="6" id="KW-1185">Reference proteome</keyword>
<dbReference type="CTD" id="6758709"/>